<protein>
    <submittedName>
        <fullName evidence="3">Uncharacterized protein</fullName>
    </submittedName>
</protein>
<feature type="region of interest" description="Disordered" evidence="1">
    <location>
        <begin position="19"/>
        <end position="177"/>
    </location>
</feature>
<accession>A0A8J6C7T0</accession>
<dbReference type="GO" id="GO:0050482">
    <property type="term" value="P:arachidonate secretion"/>
    <property type="evidence" value="ECO:0007669"/>
    <property type="project" value="InterPro"/>
</dbReference>
<keyword evidence="2" id="KW-0472">Membrane</keyword>
<name>A0A8J6C7T0_DIALT</name>
<dbReference type="AlphaFoldDB" id="A0A8J6C7T0"/>
<dbReference type="EMBL" id="JAGTXO010000035">
    <property type="protein sequence ID" value="KAG8460070.1"/>
    <property type="molecule type" value="Genomic_DNA"/>
</dbReference>
<reference evidence="3" key="1">
    <citation type="submission" date="2021-05" db="EMBL/GenBank/DDBJ databases">
        <title>The genome of the haptophyte Pavlova lutheri (Diacronema luteri, Pavlovales) - a model for lipid biosynthesis in eukaryotic algae.</title>
        <authorList>
            <person name="Hulatt C.J."/>
            <person name="Posewitz M.C."/>
        </authorList>
    </citation>
    <scope>NUCLEOTIDE SEQUENCE</scope>
    <source>
        <strain evidence="3">NIVA-4/92</strain>
    </source>
</reference>
<keyword evidence="2" id="KW-1133">Transmembrane helix</keyword>
<dbReference type="GO" id="GO:0004623">
    <property type="term" value="F:phospholipase A2 activity"/>
    <property type="evidence" value="ECO:0007669"/>
    <property type="project" value="InterPro"/>
</dbReference>
<dbReference type="InterPro" id="IPR036444">
    <property type="entry name" value="PLipase_A2_dom_sf"/>
</dbReference>
<proteinExistence type="predicted"/>
<dbReference type="Gene3D" id="1.20.90.10">
    <property type="entry name" value="Phospholipase A2 domain"/>
    <property type="match status" value="1"/>
</dbReference>
<feature type="transmembrane region" description="Helical" evidence="2">
    <location>
        <begin position="286"/>
        <end position="307"/>
    </location>
</feature>
<feature type="region of interest" description="Disordered" evidence="1">
    <location>
        <begin position="539"/>
        <end position="566"/>
    </location>
</feature>
<evidence type="ECO:0000256" key="1">
    <source>
        <dbReference type="SAM" id="MobiDB-lite"/>
    </source>
</evidence>
<sequence>MSAPLPSLDDVEMRICASSASASAPNGGAKAGLRPNGTDEQAASLRASPALGPTGGPSRAAALAAYHAGAPPGGPGASPSARSIRSSAGSAPGGAPSPVLPPAGYPPTGAGARAAREGGAPDGRTSGSSQADAGGAHGGGAHATNYAQPSHAHGNAQPPPPPSAPAPDAASRLRPTLDRMLGAEAVGAPHNGAASGPNGAVPLPTMAPPSRGYRPVGERAVPPKGGGATGKVTGMHEDTVASRGAAAAQTANEPAGGVGDGRAMAGGDEGEGRGGGMAVGCPSGRASIGVVVMVFFFFAPLVGLFALSTLSERAQRAPPPFWCVAVPEGDVDSASGMVPSALAYANRSSGLQAGYSDLPIDPADGCLRGCEPTAWPPLSQLPPDLAFAAAAGAFDVRGARREQAVVPATGAPVRLLALSRQLAPRGAEMAAACSEHDRCYATWRRRLPEAAHRAACDGELVRNLAHACARAAAGAEPGGARARGADARFDGCEQAARLTHFLVTSTADYARAQEAAESAVVRAAMAAVAAAAGPPPLAKSRVAESTAQPAVSGGSDGAPFGPTEGDVADWATAHAGSLVGAVYADALAPTSDATSGAAIAGEQSERPPLCEVLPVRCG</sequence>
<evidence type="ECO:0000256" key="2">
    <source>
        <dbReference type="SAM" id="Phobius"/>
    </source>
</evidence>
<comment type="caution">
    <text evidence="3">The sequence shown here is derived from an EMBL/GenBank/DDBJ whole genome shotgun (WGS) entry which is preliminary data.</text>
</comment>
<gene>
    <name evidence="3" type="ORF">KFE25_014215</name>
</gene>
<feature type="compositionally biased region" description="Low complexity" evidence="1">
    <location>
        <begin position="57"/>
        <end position="70"/>
    </location>
</feature>
<dbReference type="SUPFAM" id="SSF48619">
    <property type="entry name" value="Phospholipase A2, PLA2"/>
    <property type="match status" value="1"/>
</dbReference>
<dbReference type="GO" id="GO:0006644">
    <property type="term" value="P:phospholipid metabolic process"/>
    <property type="evidence" value="ECO:0007669"/>
    <property type="project" value="InterPro"/>
</dbReference>
<evidence type="ECO:0000313" key="3">
    <source>
        <dbReference type="EMBL" id="KAG8460070.1"/>
    </source>
</evidence>
<keyword evidence="4" id="KW-1185">Reference proteome</keyword>
<dbReference type="Proteomes" id="UP000751190">
    <property type="component" value="Unassembled WGS sequence"/>
</dbReference>
<keyword evidence="2" id="KW-0812">Transmembrane</keyword>
<evidence type="ECO:0000313" key="4">
    <source>
        <dbReference type="Proteomes" id="UP000751190"/>
    </source>
</evidence>
<organism evidence="3 4">
    <name type="scientific">Diacronema lutheri</name>
    <name type="common">Unicellular marine alga</name>
    <name type="synonym">Monochrysis lutheri</name>
    <dbReference type="NCBI Taxonomy" id="2081491"/>
    <lineage>
        <taxon>Eukaryota</taxon>
        <taxon>Haptista</taxon>
        <taxon>Haptophyta</taxon>
        <taxon>Pavlovophyceae</taxon>
        <taxon>Pavlovales</taxon>
        <taxon>Pavlovaceae</taxon>
        <taxon>Diacronema</taxon>
    </lineage>
</organism>
<feature type="compositionally biased region" description="Low complexity" evidence="1">
    <location>
        <begin position="77"/>
        <end position="97"/>
    </location>
</feature>